<name>A0A9P0PN33_ACAOB</name>
<organism evidence="2 3">
    <name type="scientific">Acanthoscelides obtectus</name>
    <name type="common">Bean weevil</name>
    <name type="synonym">Bruchus obtectus</name>
    <dbReference type="NCBI Taxonomy" id="200917"/>
    <lineage>
        <taxon>Eukaryota</taxon>
        <taxon>Metazoa</taxon>
        <taxon>Ecdysozoa</taxon>
        <taxon>Arthropoda</taxon>
        <taxon>Hexapoda</taxon>
        <taxon>Insecta</taxon>
        <taxon>Pterygota</taxon>
        <taxon>Neoptera</taxon>
        <taxon>Endopterygota</taxon>
        <taxon>Coleoptera</taxon>
        <taxon>Polyphaga</taxon>
        <taxon>Cucujiformia</taxon>
        <taxon>Chrysomeloidea</taxon>
        <taxon>Chrysomelidae</taxon>
        <taxon>Bruchinae</taxon>
        <taxon>Bruchini</taxon>
        <taxon>Acanthoscelides</taxon>
    </lineage>
</organism>
<proteinExistence type="predicted"/>
<feature type="compositionally biased region" description="Basic residues" evidence="1">
    <location>
        <begin position="85"/>
        <end position="95"/>
    </location>
</feature>
<feature type="compositionally biased region" description="Low complexity" evidence="1">
    <location>
        <begin position="96"/>
        <end position="118"/>
    </location>
</feature>
<dbReference type="EMBL" id="CAKOFQ010007089">
    <property type="protein sequence ID" value="CAH1990473.1"/>
    <property type="molecule type" value="Genomic_DNA"/>
</dbReference>
<keyword evidence="3" id="KW-1185">Reference proteome</keyword>
<evidence type="ECO:0000313" key="3">
    <source>
        <dbReference type="Proteomes" id="UP001152888"/>
    </source>
</evidence>
<reference evidence="2" key="1">
    <citation type="submission" date="2022-03" db="EMBL/GenBank/DDBJ databases">
        <authorList>
            <person name="Sayadi A."/>
        </authorList>
    </citation>
    <scope>NUCLEOTIDE SEQUENCE</scope>
</reference>
<dbReference type="OrthoDB" id="6744247at2759"/>
<comment type="caution">
    <text evidence="2">The sequence shown here is derived from an EMBL/GenBank/DDBJ whole genome shotgun (WGS) entry which is preliminary data.</text>
</comment>
<protein>
    <submittedName>
        <fullName evidence="2">Uncharacterized protein</fullName>
    </submittedName>
</protein>
<feature type="non-terminal residue" evidence="2">
    <location>
        <position position="1"/>
    </location>
</feature>
<evidence type="ECO:0000256" key="1">
    <source>
        <dbReference type="SAM" id="MobiDB-lite"/>
    </source>
</evidence>
<gene>
    <name evidence="2" type="ORF">ACAOBT_LOCUS19682</name>
</gene>
<accession>A0A9P0PN33</accession>
<dbReference type="Proteomes" id="UP001152888">
    <property type="component" value="Unassembled WGS sequence"/>
</dbReference>
<feature type="region of interest" description="Disordered" evidence="1">
    <location>
        <begin position="81"/>
        <end position="127"/>
    </location>
</feature>
<dbReference type="AlphaFoldDB" id="A0A9P0PN33"/>
<evidence type="ECO:0000313" key="2">
    <source>
        <dbReference type="EMBL" id="CAH1990473.1"/>
    </source>
</evidence>
<sequence length="296" mass="33007">SCPFATPSNPHTLFVCRIERFVSGWCVPRCRDFFKLWVSCPGGQLSEGTAASRESSAESAGNVGDVMNCLRDIPKRLRKIEYRRSRSPVRKRNRRVVSSSQSSESSLSSRSRTPPGSSIMDRSGGHTSNCTVSPICLPSAGQGDAPPPGVELSEDVVEILVTPDTNTFIYGPNLHKDLVSRWQKAVAAGLSEEDKKELCNKYPLPENFQYWRPHNLNRWMSRRYHPQRDPRLMALQGQTAACLAATGQLFSLMLAEEGGGNRKYIKLLNDASRLMLSGKTIKPKPAKSIRKNRSWQ</sequence>